<dbReference type="Gene3D" id="6.20.330.10">
    <property type="match status" value="1"/>
</dbReference>
<dbReference type="CDD" id="cd07023">
    <property type="entry name" value="S49_Sppa_N_C"/>
    <property type="match status" value="1"/>
</dbReference>
<keyword evidence="4" id="KW-0720">Serine protease</keyword>
<name>A0A1C3H3Z0_9GAMM</name>
<dbReference type="InterPro" id="IPR002142">
    <property type="entry name" value="Peptidase_S49"/>
</dbReference>
<keyword evidence="5" id="KW-0812">Transmembrane</keyword>
<evidence type="ECO:0000256" key="4">
    <source>
        <dbReference type="ARBA" id="ARBA00022825"/>
    </source>
</evidence>
<dbReference type="Gene3D" id="3.90.226.10">
    <property type="entry name" value="2-enoyl-CoA Hydratase, Chain A, domain 1"/>
    <property type="match status" value="1"/>
</dbReference>
<dbReference type="InterPro" id="IPR047272">
    <property type="entry name" value="S49_SppA_C"/>
</dbReference>
<dbReference type="NCBIfam" id="TIGR00706">
    <property type="entry name" value="SppA_dom"/>
    <property type="match status" value="1"/>
</dbReference>
<sequence>MNFDEERALATVAHEAIVEMRRKRRWKIFFRIFWALYWLLLLSFLFGLKGSDPKSEGASYRGKHLAVVSVQGMIASDMEANADDIISGLEKAFKNPMAEAVILDINSGGGSPVQSGAVYRAVKRLKSERSDLPVYAVIADVGASGAYYIAASADEIYADPASIVGSIGVISQNFGYRELLGKLGLDPRTFTAGEHKNFLAGDQPLKPEEVAHMQGLLDNIHQQFIKAVRDGRGERLKETPDMFSGLFWTGEQAQPLGLIDALGDKNTLRNAKYKDLDFVEYKPDRTPLEKLLRDMGAEASVGLRSALNFSEQTHPVLLK</sequence>
<keyword evidence="2 7" id="KW-0645">Protease</keyword>
<keyword evidence="3" id="KW-0378">Hydrolase</keyword>
<dbReference type="InterPro" id="IPR029045">
    <property type="entry name" value="ClpP/crotonase-like_dom_sf"/>
</dbReference>
<dbReference type="GO" id="GO:0008236">
    <property type="term" value="F:serine-type peptidase activity"/>
    <property type="evidence" value="ECO:0007669"/>
    <property type="project" value="UniProtKB-KW"/>
</dbReference>
<dbReference type="SUPFAM" id="SSF52096">
    <property type="entry name" value="ClpP/crotonase"/>
    <property type="match status" value="1"/>
</dbReference>
<keyword evidence="5" id="KW-1133">Transmembrane helix</keyword>
<dbReference type="AlphaFoldDB" id="A0A1C3H3Z0"/>
<proteinExistence type="inferred from homology"/>
<dbReference type="PANTHER" id="PTHR42987">
    <property type="entry name" value="PEPTIDASE S49"/>
    <property type="match status" value="1"/>
</dbReference>
<comment type="similarity">
    <text evidence="1">Belongs to the peptidase S49 family.</text>
</comment>
<reference evidence="8" key="1">
    <citation type="submission" date="2016-04" db="EMBL/GenBank/DDBJ databases">
        <authorList>
            <person name="Tagini F."/>
        </authorList>
    </citation>
    <scope>NUCLEOTIDE SEQUENCE [LARGE SCALE GENOMIC DNA]</scope>
    <source>
        <strain evidence="8">CHUV0807</strain>
    </source>
</reference>
<accession>A0A1C3H3Z0</accession>
<dbReference type="Proteomes" id="UP000190837">
    <property type="component" value="Unassembled WGS sequence"/>
</dbReference>
<evidence type="ECO:0000313" key="7">
    <source>
        <dbReference type="EMBL" id="SAM63513.1"/>
    </source>
</evidence>
<dbReference type="RefSeq" id="WP_079540334.1">
    <property type="nucleotide sequence ID" value="NZ_CP171111.1"/>
</dbReference>
<dbReference type="PANTHER" id="PTHR42987:SF8">
    <property type="entry name" value="PROTEINASE"/>
    <property type="match status" value="1"/>
</dbReference>
<evidence type="ECO:0000256" key="1">
    <source>
        <dbReference type="ARBA" id="ARBA00008683"/>
    </source>
</evidence>
<feature type="transmembrane region" description="Helical" evidence="5">
    <location>
        <begin position="28"/>
        <end position="48"/>
    </location>
</feature>
<evidence type="ECO:0000259" key="6">
    <source>
        <dbReference type="Pfam" id="PF01343"/>
    </source>
</evidence>
<evidence type="ECO:0000256" key="5">
    <source>
        <dbReference type="SAM" id="Phobius"/>
    </source>
</evidence>
<dbReference type="GO" id="GO:0006508">
    <property type="term" value="P:proteolysis"/>
    <property type="evidence" value="ECO:0007669"/>
    <property type="project" value="UniProtKB-KW"/>
</dbReference>
<organism evidence="7 8">
    <name type="scientific">Cardiobacterium hominis</name>
    <dbReference type="NCBI Taxonomy" id="2718"/>
    <lineage>
        <taxon>Bacteria</taxon>
        <taxon>Pseudomonadati</taxon>
        <taxon>Pseudomonadota</taxon>
        <taxon>Gammaproteobacteria</taxon>
        <taxon>Cardiobacteriales</taxon>
        <taxon>Cardiobacteriaceae</taxon>
        <taxon>Cardiobacterium</taxon>
    </lineage>
</organism>
<keyword evidence="5" id="KW-0472">Membrane</keyword>
<evidence type="ECO:0000256" key="2">
    <source>
        <dbReference type="ARBA" id="ARBA00022670"/>
    </source>
</evidence>
<feature type="domain" description="Peptidase S49" evidence="6">
    <location>
        <begin position="129"/>
        <end position="272"/>
    </location>
</feature>
<dbReference type="InterPro" id="IPR004635">
    <property type="entry name" value="Pept_S49_SppA"/>
</dbReference>
<protein>
    <submittedName>
        <fullName evidence="7">Periplasmic serine proteases (ClpP class)</fullName>
    </submittedName>
</protein>
<dbReference type="EMBL" id="FKLO01000043">
    <property type="protein sequence ID" value="SAM63513.1"/>
    <property type="molecule type" value="Genomic_DNA"/>
</dbReference>
<dbReference type="Pfam" id="PF01343">
    <property type="entry name" value="Peptidase_S49"/>
    <property type="match status" value="1"/>
</dbReference>
<evidence type="ECO:0000313" key="8">
    <source>
        <dbReference type="Proteomes" id="UP000190837"/>
    </source>
</evidence>
<evidence type="ECO:0000256" key="3">
    <source>
        <dbReference type="ARBA" id="ARBA00022801"/>
    </source>
</evidence>
<gene>
    <name evidence="7" type="ORF">CHUV0807_1125</name>
</gene>